<dbReference type="InterPro" id="IPR011990">
    <property type="entry name" value="TPR-like_helical_dom_sf"/>
</dbReference>
<feature type="repeat" description="TPR" evidence="1">
    <location>
        <begin position="300"/>
        <end position="333"/>
    </location>
</feature>
<evidence type="ECO:0000256" key="1">
    <source>
        <dbReference type="PROSITE-ProRule" id="PRU00339"/>
    </source>
</evidence>
<evidence type="ECO:0000313" key="5">
    <source>
        <dbReference type="Proteomes" id="UP000028712"/>
    </source>
</evidence>
<organism evidence="3 5">
    <name type="scientific">Flavobacterium hydatis</name>
    <name type="common">Cytophaga aquatilis</name>
    <dbReference type="NCBI Taxonomy" id="991"/>
    <lineage>
        <taxon>Bacteria</taxon>
        <taxon>Pseudomonadati</taxon>
        <taxon>Bacteroidota</taxon>
        <taxon>Flavobacteriia</taxon>
        <taxon>Flavobacteriales</taxon>
        <taxon>Flavobacteriaceae</taxon>
        <taxon>Flavobacterium</taxon>
    </lineage>
</organism>
<dbReference type="STRING" id="991.IW20_17785"/>
<dbReference type="AlphaFoldDB" id="A0A086AAF3"/>
<comment type="caution">
    <text evidence="3">The sequence shown here is derived from an EMBL/GenBank/DDBJ whole genome shotgun (WGS) entry which is preliminary data.</text>
</comment>
<protein>
    <submittedName>
        <fullName evidence="3">Uncharacterized protein</fullName>
    </submittedName>
</protein>
<feature type="chain" id="PRO_5001802405" evidence="2">
    <location>
        <begin position="21"/>
        <end position="400"/>
    </location>
</feature>
<dbReference type="Proteomes" id="UP000028712">
    <property type="component" value="Unassembled WGS sequence"/>
</dbReference>
<reference evidence="3 5" key="1">
    <citation type="submission" date="2014-07" db="EMBL/GenBank/DDBJ databases">
        <title>Genome of Flavobacterium hydatis DSM 2063.</title>
        <authorList>
            <person name="Pipes S.E."/>
            <person name="Stropko S.J."/>
            <person name="Newman J.D."/>
        </authorList>
    </citation>
    <scope>NUCLEOTIDE SEQUENCE [LARGE SCALE GENOMIC DNA]</scope>
    <source>
        <strain evidence="3 5">DSM 2063</strain>
    </source>
</reference>
<sequence>MKSKKLILVLLISSFYSAFAQKEGYWDKERSTTKEIIVPARDRIIIPTEDLPLGTTEVIYRITLLDENQQLASSLVSVLKSIPDPSGISQGSAGAVFLMSKISGDDKCKYALFTDQAVAKSYIQTGKTDKACYAQEEPVSKDAKRLSLDKSSCLQPNVNTIWFGFESKNWLLKQKIVLEAVPWVDIKLSRGWNQENKKEIISQCKTSNLAQKMASSDDFCVCILEKIQKQYRYNEFDKLLAMEKIKAYKDYGNTCYNDTSISKNIYSDLRSLASKLIKNQKYGEAIALLNTVIADKKATALDYSSIGYCYILTKQYEKAIKFLKEGEKLDETELQLKLNLAHAYLVSDDYKDAKAIYKKYQTQNVTDSLSWIEKVKLDFAAFKKANLPSGNFDRVLDLFN</sequence>
<dbReference type="Proteomes" id="UP000198424">
    <property type="component" value="Unassembled WGS sequence"/>
</dbReference>
<dbReference type="eggNOG" id="COG0457">
    <property type="taxonomic scope" value="Bacteria"/>
</dbReference>
<evidence type="ECO:0000313" key="3">
    <source>
        <dbReference type="EMBL" id="KFF13667.1"/>
    </source>
</evidence>
<proteinExistence type="predicted"/>
<dbReference type="Gene3D" id="1.25.40.10">
    <property type="entry name" value="Tetratricopeptide repeat domain"/>
    <property type="match status" value="1"/>
</dbReference>
<name>A0A086AAF3_FLAHY</name>
<feature type="signal peptide" evidence="2">
    <location>
        <begin position="1"/>
        <end position="20"/>
    </location>
</feature>
<accession>A0A086AAF3</accession>
<dbReference type="SMART" id="SM00028">
    <property type="entry name" value="TPR"/>
    <property type="match status" value="2"/>
</dbReference>
<evidence type="ECO:0000313" key="6">
    <source>
        <dbReference type="Proteomes" id="UP000198424"/>
    </source>
</evidence>
<dbReference type="Pfam" id="PF14559">
    <property type="entry name" value="TPR_19"/>
    <property type="match status" value="1"/>
</dbReference>
<dbReference type="EMBL" id="JPRM01000028">
    <property type="protein sequence ID" value="KFF13667.1"/>
    <property type="molecule type" value="Genomic_DNA"/>
</dbReference>
<keyword evidence="1" id="KW-0802">TPR repeat</keyword>
<reference evidence="4 6" key="2">
    <citation type="submission" date="2016-11" db="EMBL/GenBank/DDBJ databases">
        <title>Whole genomes of Flavobacteriaceae.</title>
        <authorList>
            <person name="Stine C."/>
            <person name="Li C."/>
            <person name="Tadesse D."/>
        </authorList>
    </citation>
    <scope>NUCLEOTIDE SEQUENCE [LARGE SCALE GENOMIC DNA]</scope>
    <source>
        <strain evidence="4 6">ATCC 29551</strain>
    </source>
</reference>
<dbReference type="SUPFAM" id="SSF48452">
    <property type="entry name" value="TPR-like"/>
    <property type="match status" value="1"/>
</dbReference>
<dbReference type="PROSITE" id="PS50005">
    <property type="entry name" value="TPR"/>
    <property type="match status" value="1"/>
</dbReference>
<evidence type="ECO:0000313" key="4">
    <source>
        <dbReference type="EMBL" id="OXA90319.1"/>
    </source>
</evidence>
<dbReference type="InterPro" id="IPR019734">
    <property type="entry name" value="TPR_rpt"/>
</dbReference>
<evidence type="ECO:0000256" key="2">
    <source>
        <dbReference type="SAM" id="SignalP"/>
    </source>
</evidence>
<keyword evidence="2" id="KW-0732">Signal</keyword>
<keyword evidence="6" id="KW-1185">Reference proteome</keyword>
<gene>
    <name evidence="4" type="ORF">B0A62_19815</name>
    <name evidence="3" type="ORF">IW20_17785</name>
</gene>
<dbReference type="OrthoDB" id="1451408at2"/>
<dbReference type="EMBL" id="MUGY01000028">
    <property type="protein sequence ID" value="OXA90319.1"/>
    <property type="molecule type" value="Genomic_DNA"/>
</dbReference>
<dbReference type="RefSeq" id="WP_035625126.1">
    <property type="nucleotide sequence ID" value="NZ_JBEWQG010000049.1"/>
</dbReference>